<dbReference type="AlphaFoldDB" id="A0A5D4XM97"/>
<feature type="region of interest" description="Disordered" evidence="1">
    <location>
        <begin position="52"/>
        <end position="115"/>
    </location>
</feature>
<comment type="caution">
    <text evidence="3">The sequence shown here is derived from an EMBL/GenBank/DDBJ whole genome shotgun (WGS) entry which is preliminary data.</text>
</comment>
<keyword evidence="4" id="KW-1185">Reference proteome</keyword>
<dbReference type="RefSeq" id="WP_149101634.1">
    <property type="nucleotide sequence ID" value="NZ_VTFT01000001.1"/>
</dbReference>
<accession>A0A5D4XM97</accession>
<organism evidence="3 4">
    <name type="scientific">Luteimonas viscosa</name>
    <dbReference type="NCBI Taxonomy" id="1132694"/>
    <lineage>
        <taxon>Bacteria</taxon>
        <taxon>Pseudomonadati</taxon>
        <taxon>Pseudomonadota</taxon>
        <taxon>Gammaproteobacteria</taxon>
        <taxon>Lysobacterales</taxon>
        <taxon>Lysobacteraceae</taxon>
        <taxon>Luteimonas</taxon>
    </lineage>
</organism>
<dbReference type="OrthoDB" id="5975366at2"/>
<evidence type="ECO:0000313" key="3">
    <source>
        <dbReference type="EMBL" id="TYT25085.1"/>
    </source>
</evidence>
<evidence type="ECO:0000256" key="2">
    <source>
        <dbReference type="SAM" id="Phobius"/>
    </source>
</evidence>
<proteinExistence type="predicted"/>
<keyword evidence="2" id="KW-1133">Transmembrane helix</keyword>
<dbReference type="Proteomes" id="UP000324973">
    <property type="component" value="Unassembled WGS sequence"/>
</dbReference>
<keyword evidence="2" id="KW-0472">Membrane</keyword>
<evidence type="ECO:0000313" key="4">
    <source>
        <dbReference type="Proteomes" id="UP000324973"/>
    </source>
</evidence>
<name>A0A5D4XM97_9GAMM</name>
<feature type="transmembrane region" description="Helical" evidence="2">
    <location>
        <begin position="15"/>
        <end position="41"/>
    </location>
</feature>
<keyword evidence="2" id="KW-0812">Transmembrane</keyword>
<feature type="compositionally biased region" description="Low complexity" evidence="1">
    <location>
        <begin position="67"/>
        <end position="100"/>
    </location>
</feature>
<evidence type="ECO:0000256" key="1">
    <source>
        <dbReference type="SAM" id="MobiDB-lite"/>
    </source>
</evidence>
<gene>
    <name evidence="3" type="ORF">FZO89_01670</name>
</gene>
<reference evidence="3 4" key="1">
    <citation type="submission" date="2019-08" db="EMBL/GenBank/DDBJ databases">
        <title>Luteimonas viscosus sp. nov., isolated from soil of a sunflower field.</title>
        <authorList>
            <person name="Jianli Z."/>
            <person name="Ying Z."/>
        </authorList>
    </citation>
    <scope>NUCLEOTIDE SEQUENCE [LARGE SCALE GENOMIC DNA]</scope>
    <source>
        <strain evidence="3 4">XBU10</strain>
    </source>
</reference>
<protein>
    <submittedName>
        <fullName evidence="3">Uncharacterized protein</fullName>
    </submittedName>
</protein>
<dbReference type="EMBL" id="VTFT01000001">
    <property type="protein sequence ID" value="TYT25085.1"/>
    <property type="molecule type" value="Genomic_DNA"/>
</dbReference>
<sequence length="169" mass="16976">MSGNRIRDDAAPWSFFLPVVAAVIVGILVAGWIQWAIGTVFEGRERVARLSGPVATDPAPEAPPGVAPAEATPAAGPEAVAAEAAPPAAASREPSRAQAATPPANGPVDTAAALASPPELPGAIVARRDGAPAACINGTVALRDANGWQQQLENDAPVACTEQSTAPRP</sequence>